<gene>
    <name evidence="1" type="ORF">METZ01_LOCUS154589</name>
</gene>
<dbReference type="AlphaFoldDB" id="A0A382AJI3"/>
<sequence>MANIFNISVSKKAMLKHFRDFGITKTVN</sequence>
<accession>A0A382AJI3</accession>
<protein>
    <submittedName>
        <fullName evidence="1">Uncharacterized protein</fullName>
    </submittedName>
</protein>
<proteinExistence type="predicted"/>
<dbReference type="EMBL" id="UINC01025689">
    <property type="protein sequence ID" value="SVB01735.1"/>
    <property type="molecule type" value="Genomic_DNA"/>
</dbReference>
<reference evidence="1" key="1">
    <citation type="submission" date="2018-05" db="EMBL/GenBank/DDBJ databases">
        <authorList>
            <person name="Lanie J.A."/>
            <person name="Ng W.-L."/>
            <person name="Kazmierczak K.M."/>
            <person name="Andrzejewski T.M."/>
            <person name="Davidsen T.M."/>
            <person name="Wayne K.J."/>
            <person name="Tettelin H."/>
            <person name="Glass J.I."/>
            <person name="Rusch D."/>
            <person name="Podicherti R."/>
            <person name="Tsui H.-C.T."/>
            <person name="Winkler M.E."/>
        </authorList>
    </citation>
    <scope>NUCLEOTIDE SEQUENCE</scope>
</reference>
<organism evidence="1">
    <name type="scientific">marine metagenome</name>
    <dbReference type="NCBI Taxonomy" id="408172"/>
    <lineage>
        <taxon>unclassified sequences</taxon>
        <taxon>metagenomes</taxon>
        <taxon>ecological metagenomes</taxon>
    </lineage>
</organism>
<name>A0A382AJI3_9ZZZZ</name>
<evidence type="ECO:0000313" key="1">
    <source>
        <dbReference type="EMBL" id="SVB01735.1"/>
    </source>
</evidence>